<evidence type="ECO:0000256" key="11">
    <source>
        <dbReference type="RuleBase" id="RU363032"/>
    </source>
</evidence>
<feature type="domain" description="ABC transmembrane type-1" evidence="12">
    <location>
        <begin position="343"/>
        <end position="536"/>
    </location>
</feature>
<evidence type="ECO:0000256" key="8">
    <source>
        <dbReference type="ARBA" id="ARBA00022737"/>
    </source>
</evidence>
<dbReference type="GO" id="GO:0022857">
    <property type="term" value="F:transmembrane transporter activity"/>
    <property type="evidence" value="ECO:0007669"/>
    <property type="project" value="InterPro"/>
</dbReference>
<evidence type="ECO:0000256" key="2">
    <source>
        <dbReference type="ARBA" id="ARBA00011650"/>
    </source>
</evidence>
<dbReference type="RefSeq" id="WP_242510711.1">
    <property type="nucleotide sequence ID" value="NZ_PQVK01000206.1"/>
</dbReference>
<feature type="transmembrane region" description="Helical" evidence="11">
    <location>
        <begin position="20"/>
        <end position="47"/>
    </location>
</feature>
<dbReference type="InterPro" id="IPR035906">
    <property type="entry name" value="MetI-like_sf"/>
</dbReference>
<feature type="transmembrane region" description="Helical" evidence="11">
    <location>
        <begin position="255"/>
        <end position="276"/>
    </location>
</feature>
<evidence type="ECO:0000259" key="12">
    <source>
        <dbReference type="PROSITE" id="PS50928"/>
    </source>
</evidence>
<organism evidence="13 14">
    <name type="scientific">Avibacterium paragallinarum</name>
    <name type="common">Haemophilus gallinarum</name>
    <dbReference type="NCBI Taxonomy" id="728"/>
    <lineage>
        <taxon>Bacteria</taxon>
        <taxon>Pseudomonadati</taxon>
        <taxon>Pseudomonadota</taxon>
        <taxon>Gammaproteobacteria</taxon>
        <taxon>Pasteurellales</taxon>
        <taxon>Pasteurellaceae</taxon>
        <taxon>Avibacterium</taxon>
    </lineage>
</organism>
<dbReference type="GO" id="GO:0005886">
    <property type="term" value="C:plasma membrane"/>
    <property type="evidence" value="ECO:0007669"/>
    <property type="project" value="UniProtKB-SubCell"/>
</dbReference>
<keyword evidence="4 11" id="KW-0813">Transport</keyword>
<feature type="transmembrane region" description="Helical" evidence="11">
    <location>
        <begin position="416"/>
        <end position="437"/>
    </location>
</feature>
<sequence>MDEHLASQLNAIIRRYRQKFPLTAVEGGLGVIVLLVAFYAFALSAVLNIGRDYQWSALWQDSYIRHVIAFSFGQAFLSALLSVLIGVLFARAFFNQPFRGKSLILKVFSLTFVLPALVAVLGLLGIYGHSGWLAHLFAALGIDWQPNIYGLSGILIAHLFFNIPLASRLFLQALSSIPNQQRQLSSQLNIRGWQFVRLIELPYLRSQFIPAFALIFMLCFTSFTLVLTLGGGPRYTTLEVAIYQAILFEFDLPKAATLALLQCGFCLGLLIISTVFNGKPEASLNFRAFWREKQSSAVQIWQVFFLSIMLVFLFSPLLSLLVSGLQWEVWRGLWRNAPLWRALTFSLTLAPTAAFVAILLSMALLLFARRLAWLNAAYRANFITNIGMIVLAIPTLVVALGLFIRLQDIDFQQWHLFLIVAFCNGIMAMPFVVRTLAVPMYQNMQYERLCQSLGVQGWQRWRIMEWQALNAPMRYAFALACALSLGDFTAIALFGSQDFTSLPYLLYQQLGAYRVKEASVTALILLLLCGALFVFIEQQRPKTEEKTGAK</sequence>
<evidence type="ECO:0000256" key="9">
    <source>
        <dbReference type="ARBA" id="ARBA00022989"/>
    </source>
</evidence>
<gene>
    <name evidence="13" type="primary">thiP</name>
    <name evidence="13" type="ORF">NCTC11296_01936</name>
</gene>
<dbReference type="NCBIfam" id="TIGR01253">
    <property type="entry name" value="thiP"/>
    <property type="match status" value="1"/>
</dbReference>
<feature type="transmembrane region" description="Helical" evidence="11">
    <location>
        <begin position="515"/>
        <end position="536"/>
    </location>
</feature>
<feature type="transmembrane region" description="Helical" evidence="11">
    <location>
        <begin position="208"/>
        <end position="229"/>
    </location>
</feature>
<comment type="similarity">
    <text evidence="11">Belongs to the binding-protein-dependent transport system permease family.</text>
</comment>
<dbReference type="NCBIfam" id="NF006952">
    <property type="entry name" value="PRK09433.1-3"/>
    <property type="match status" value="1"/>
</dbReference>
<reference evidence="13 14" key="1">
    <citation type="submission" date="2018-06" db="EMBL/GenBank/DDBJ databases">
        <authorList>
            <consortium name="Pathogen Informatics"/>
            <person name="Doyle S."/>
        </authorList>
    </citation>
    <scope>NUCLEOTIDE SEQUENCE [LARGE SCALE GENOMIC DNA]</scope>
    <source>
        <strain evidence="13 14">NCTC11296</strain>
    </source>
</reference>
<evidence type="ECO:0000256" key="10">
    <source>
        <dbReference type="ARBA" id="ARBA00023136"/>
    </source>
</evidence>
<dbReference type="EMBL" id="UGHK01000002">
    <property type="protein sequence ID" value="STO72017.1"/>
    <property type="molecule type" value="Genomic_DNA"/>
</dbReference>
<dbReference type="SUPFAM" id="SSF161098">
    <property type="entry name" value="MetI-like"/>
    <property type="match status" value="2"/>
</dbReference>
<evidence type="ECO:0000313" key="14">
    <source>
        <dbReference type="Proteomes" id="UP000254465"/>
    </source>
</evidence>
<dbReference type="CDD" id="cd06261">
    <property type="entry name" value="TM_PBP2"/>
    <property type="match status" value="2"/>
</dbReference>
<keyword evidence="7 11" id="KW-0812">Transmembrane</keyword>
<dbReference type="Pfam" id="PF00528">
    <property type="entry name" value="BPD_transp_1"/>
    <property type="match status" value="1"/>
</dbReference>
<evidence type="ECO:0000256" key="7">
    <source>
        <dbReference type="ARBA" id="ARBA00022692"/>
    </source>
</evidence>
<feature type="transmembrane region" description="Helical" evidence="11">
    <location>
        <begin position="67"/>
        <end position="91"/>
    </location>
</feature>
<keyword evidence="6" id="KW-0997">Cell inner membrane</keyword>
<dbReference type="InterPro" id="IPR005947">
    <property type="entry name" value="ThiP_ABC_transpt"/>
</dbReference>
<dbReference type="GO" id="GO:0015888">
    <property type="term" value="P:thiamine transport"/>
    <property type="evidence" value="ECO:0007669"/>
    <property type="project" value="InterPro"/>
</dbReference>
<dbReference type="InterPro" id="IPR000515">
    <property type="entry name" value="MetI-like"/>
</dbReference>
<protein>
    <recommendedName>
        <fullName evidence="3">Thiamine transport system permease protein ThiP</fullName>
    </recommendedName>
</protein>
<keyword evidence="9 11" id="KW-1133">Transmembrane helix</keyword>
<keyword evidence="10 11" id="KW-0472">Membrane</keyword>
<feature type="transmembrane region" description="Helical" evidence="11">
    <location>
        <begin position="342"/>
        <end position="368"/>
    </location>
</feature>
<feature type="domain" description="ABC transmembrane type-1" evidence="12">
    <location>
        <begin position="68"/>
        <end position="271"/>
    </location>
</feature>
<keyword evidence="8" id="KW-0677">Repeat</keyword>
<feature type="transmembrane region" description="Helical" evidence="11">
    <location>
        <begin position="103"/>
        <end position="128"/>
    </location>
</feature>
<dbReference type="PROSITE" id="PS50928">
    <property type="entry name" value="ABC_TM1"/>
    <property type="match status" value="2"/>
</dbReference>
<evidence type="ECO:0000256" key="1">
    <source>
        <dbReference type="ARBA" id="ARBA00004429"/>
    </source>
</evidence>
<keyword evidence="5" id="KW-1003">Cell membrane</keyword>
<proteinExistence type="inferred from homology"/>
<dbReference type="PANTHER" id="PTHR30183:SF9">
    <property type="entry name" value="THIAMINE TRANSPORT SYSTEM PERMEASE PROTEIN THIP"/>
    <property type="match status" value="1"/>
</dbReference>
<name>A0A377I9M1_AVIPA</name>
<comment type="subunit">
    <text evidence="2">The complex is composed of two ATP-binding proteins (ThiQ), two transmembrane proteins (ThiP) and a solute-binding protein (ThiB).</text>
</comment>
<feature type="transmembrane region" description="Helical" evidence="11">
    <location>
        <begin position="297"/>
        <end position="322"/>
    </location>
</feature>
<evidence type="ECO:0000256" key="5">
    <source>
        <dbReference type="ARBA" id="ARBA00022475"/>
    </source>
</evidence>
<feature type="transmembrane region" description="Helical" evidence="11">
    <location>
        <begin position="380"/>
        <end position="404"/>
    </location>
</feature>
<dbReference type="AlphaFoldDB" id="A0A377I9M1"/>
<dbReference type="Gene3D" id="1.10.3720.10">
    <property type="entry name" value="MetI-like"/>
    <property type="match status" value="2"/>
</dbReference>
<evidence type="ECO:0000256" key="4">
    <source>
        <dbReference type="ARBA" id="ARBA00022448"/>
    </source>
</evidence>
<dbReference type="PANTHER" id="PTHR30183">
    <property type="entry name" value="MOLYBDENUM TRANSPORT SYSTEM PERMEASE PROTEIN MODB"/>
    <property type="match status" value="1"/>
</dbReference>
<accession>A0A377I9M1</accession>
<evidence type="ECO:0000256" key="3">
    <source>
        <dbReference type="ARBA" id="ARBA00016947"/>
    </source>
</evidence>
<dbReference type="Proteomes" id="UP000254465">
    <property type="component" value="Unassembled WGS sequence"/>
</dbReference>
<feature type="transmembrane region" description="Helical" evidence="11">
    <location>
        <begin position="475"/>
        <end position="495"/>
    </location>
</feature>
<evidence type="ECO:0000313" key="13">
    <source>
        <dbReference type="EMBL" id="STO72017.1"/>
    </source>
</evidence>
<comment type="subcellular location">
    <subcellularLocation>
        <location evidence="1">Cell inner membrane</location>
        <topology evidence="1">Multi-pass membrane protein</topology>
    </subcellularLocation>
    <subcellularLocation>
        <location evidence="11">Cell membrane</location>
        <topology evidence="11">Multi-pass membrane protein</topology>
    </subcellularLocation>
</comment>
<feature type="transmembrane region" description="Helical" evidence="11">
    <location>
        <begin position="148"/>
        <end position="171"/>
    </location>
</feature>
<evidence type="ECO:0000256" key="6">
    <source>
        <dbReference type="ARBA" id="ARBA00022519"/>
    </source>
</evidence>